<sequence length="149" mass="16638">MEQGLDHNGDGTIDVYDSQALLVSQQSFNSRESLGYIVGNAAVPDDQFLTSSGDSRQYLFYRPSDLRDGSTVVTYKCKASDTSSEVWLYKVVGGGHTWPGSGLWWDVNMDIDSAVEAVKFFGKFNTQTPFDMENIANVALDRRNTYRNN</sequence>
<protein>
    <submittedName>
        <fullName evidence="1">Uncharacterized protein</fullName>
    </submittedName>
</protein>
<name>A0A6C0KB14_9ZZZZ</name>
<dbReference type="EMBL" id="MN740839">
    <property type="protein sequence ID" value="QHU14371.1"/>
    <property type="molecule type" value="Genomic_DNA"/>
</dbReference>
<evidence type="ECO:0000313" key="1">
    <source>
        <dbReference type="EMBL" id="QHU14371.1"/>
    </source>
</evidence>
<organism evidence="1">
    <name type="scientific">viral metagenome</name>
    <dbReference type="NCBI Taxonomy" id="1070528"/>
    <lineage>
        <taxon>unclassified sequences</taxon>
        <taxon>metagenomes</taxon>
        <taxon>organismal metagenomes</taxon>
    </lineage>
</organism>
<reference evidence="1" key="1">
    <citation type="journal article" date="2020" name="Nature">
        <title>Giant virus diversity and host interactions through global metagenomics.</title>
        <authorList>
            <person name="Schulz F."/>
            <person name="Roux S."/>
            <person name="Paez-Espino D."/>
            <person name="Jungbluth S."/>
            <person name="Walsh D.A."/>
            <person name="Denef V.J."/>
            <person name="McMahon K.D."/>
            <person name="Konstantinidis K.T."/>
            <person name="Eloe-Fadrosh E.A."/>
            <person name="Kyrpides N.C."/>
            <person name="Woyke T."/>
        </authorList>
    </citation>
    <scope>NUCLEOTIDE SEQUENCE</scope>
    <source>
        <strain evidence="1">GVMAG-S-1102113-118</strain>
    </source>
</reference>
<accession>A0A6C0KB14</accession>
<proteinExistence type="predicted"/>
<dbReference type="AlphaFoldDB" id="A0A6C0KB14"/>